<evidence type="ECO:0000313" key="2">
    <source>
        <dbReference type="Proteomes" id="UP000767238"/>
    </source>
</evidence>
<feature type="non-terminal residue" evidence="1">
    <location>
        <position position="149"/>
    </location>
</feature>
<proteinExistence type="predicted"/>
<dbReference type="Proteomes" id="UP000767238">
    <property type="component" value="Unassembled WGS sequence"/>
</dbReference>
<evidence type="ECO:0000313" key="1">
    <source>
        <dbReference type="EMBL" id="KAH0238017.1"/>
    </source>
</evidence>
<name>A0A9P8GQ16_AURME</name>
<reference evidence="1" key="2">
    <citation type="submission" date="2021-08" db="EMBL/GenBank/DDBJ databases">
        <authorList>
            <person name="Gostincar C."/>
            <person name="Sun X."/>
            <person name="Song Z."/>
            <person name="Gunde-Cimerman N."/>
        </authorList>
    </citation>
    <scope>NUCLEOTIDE SEQUENCE</scope>
    <source>
        <strain evidence="1">EXF-8016</strain>
    </source>
</reference>
<dbReference type="AlphaFoldDB" id="A0A9P8GQ16"/>
<sequence>MSFLATRCACISRTPPVNHISKLIKLNSARTYLCELVSNLNIIIPPSPFLHLPKNCATGAAFIFIPVALDIVGHNIVPSDLARLRIKQQQAPLWYWMQSLPESIVQPPRNSITPSLLPRFLSSVASMLGQPPSSGARTRALESRYGSLM</sequence>
<organism evidence="1 2">
    <name type="scientific">Aureobasidium melanogenum</name>
    <name type="common">Aureobasidium pullulans var. melanogenum</name>
    <dbReference type="NCBI Taxonomy" id="46634"/>
    <lineage>
        <taxon>Eukaryota</taxon>
        <taxon>Fungi</taxon>
        <taxon>Dikarya</taxon>
        <taxon>Ascomycota</taxon>
        <taxon>Pezizomycotina</taxon>
        <taxon>Dothideomycetes</taxon>
        <taxon>Dothideomycetidae</taxon>
        <taxon>Dothideales</taxon>
        <taxon>Saccotheciaceae</taxon>
        <taxon>Aureobasidium</taxon>
    </lineage>
</organism>
<reference evidence="1" key="1">
    <citation type="journal article" date="2021" name="J Fungi (Basel)">
        <title>Virulence traits and population genomics of the black yeast Aureobasidium melanogenum.</title>
        <authorList>
            <person name="Cernosa A."/>
            <person name="Sun X."/>
            <person name="Gostincar C."/>
            <person name="Fang C."/>
            <person name="Gunde-Cimerman N."/>
            <person name="Song Z."/>
        </authorList>
    </citation>
    <scope>NUCLEOTIDE SEQUENCE</scope>
    <source>
        <strain evidence="1">EXF-8016</strain>
    </source>
</reference>
<gene>
    <name evidence="1" type="ORF">KCV03_g68</name>
</gene>
<accession>A0A9P8GQ16</accession>
<comment type="caution">
    <text evidence="1">The sequence shown here is derived from an EMBL/GenBank/DDBJ whole genome shotgun (WGS) entry which is preliminary data.</text>
</comment>
<protein>
    <submittedName>
        <fullName evidence="1">Uncharacterized protein</fullName>
    </submittedName>
</protein>
<dbReference type="EMBL" id="JAHFYH010000001">
    <property type="protein sequence ID" value="KAH0238017.1"/>
    <property type="molecule type" value="Genomic_DNA"/>
</dbReference>